<reference evidence="1" key="1">
    <citation type="submission" date="2022-11" db="EMBL/GenBank/DDBJ databases">
        <title>Robbsia betulipollinis sp. nov., isolated from pollen of birch (Betula pendula).</title>
        <authorList>
            <person name="Shi H."/>
            <person name="Ambika Manirajan B."/>
            <person name="Ratering S."/>
            <person name="Geissler-Plaum R."/>
            <person name="Schnell S."/>
        </authorList>
    </citation>
    <scope>NUCLEOTIDE SEQUENCE</scope>
    <source>
        <strain evidence="1">Bb-Pol-6</strain>
    </source>
</reference>
<name>A0ABT3ZMZ3_9BURK</name>
<keyword evidence="2" id="KW-1185">Reference proteome</keyword>
<gene>
    <name evidence="1" type="ORF">OVY01_11915</name>
</gene>
<evidence type="ECO:0000313" key="1">
    <source>
        <dbReference type="EMBL" id="MCY0387929.1"/>
    </source>
</evidence>
<protein>
    <submittedName>
        <fullName evidence="1">YkgJ family cysteine cluster protein</fullName>
    </submittedName>
</protein>
<dbReference type="Pfam" id="PF03692">
    <property type="entry name" value="CxxCxxCC"/>
    <property type="match status" value="1"/>
</dbReference>
<evidence type="ECO:0000313" key="2">
    <source>
        <dbReference type="Proteomes" id="UP001082899"/>
    </source>
</evidence>
<sequence length="134" mass="14424">MERHLADDGRVFIDMPDDPARNPCLDCGACCQHFRVSFYGGESDAHPGGFVPDHLIVPINPVMACMKGTETGGAPCVALTGVVGLGTGCSIYANRPTPCREFPVWMADGSPNPACQRLRPMIGKPPLPWQPPEY</sequence>
<dbReference type="InterPro" id="IPR005358">
    <property type="entry name" value="Puta_zinc/iron-chelating_dom"/>
</dbReference>
<dbReference type="RefSeq" id="WP_267847786.1">
    <property type="nucleotide sequence ID" value="NZ_JAPMXC010000002.1"/>
</dbReference>
<organism evidence="1 2">
    <name type="scientific">Robbsia betulipollinis</name>
    <dbReference type="NCBI Taxonomy" id="2981849"/>
    <lineage>
        <taxon>Bacteria</taxon>
        <taxon>Pseudomonadati</taxon>
        <taxon>Pseudomonadota</taxon>
        <taxon>Betaproteobacteria</taxon>
        <taxon>Burkholderiales</taxon>
        <taxon>Burkholderiaceae</taxon>
        <taxon>Robbsia</taxon>
    </lineage>
</organism>
<accession>A0ABT3ZMZ3</accession>
<proteinExistence type="predicted"/>
<dbReference type="Proteomes" id="UP001082899">
    <property type="component" value="Unassembled WGS sequence"/>
</dbReference>
<comment type="caution">
    <text evidence="1">The sequence shown here is derived from an EMBL/GenBank/DDBJ whole genome shotgun (WGS) entry which is preliminary data.</text>
</comment>
<dbReference type="EMBL" id="JAPMXC010000002">
    <property type="protein sequence ID" value="MCY0387929.1"/>
    <property type="molecule type" value="Genomic_DNA"/>
</dbReference>